<keyword evidence="6" id="KW-0326">Glycosidase</keyword>
<keyword evidence="2" id="KW-0227">DNA damage</keyword>
<dbReference type="InterPro" id="IPR036895">
    <property type="entry name" value="Uracil-DNA_glycosylase-like_sf"/>
</dbReference>
<evidence type="ECO:0000256" key="2">
    <source>
        <dbReference type="ARBA" id="ARBA00022763"/>
    </source>
</evidence>
<dbReference type="Gene3D" id="3.40.470.10">
    <property type="entry name" value="Uracil-DNA glycosylase-like domain"/>
    <property type="match status" value="1"/>
</dbReference>
<dbReference type="PROSITE" id="PS00130">
    <property type="entry name" value="U_DNA_GLYCOSYLASE"/>
    <property type="match status" value="1"/>
</dbReference>
<dbReference type="AlphaFoldDB" id="A0A3B0V787"/>
<dbReference type="Pfam" id="PF03167">
    <property type="entry name" value="UDG"/>
    <property type="match status" value="1"/>
</dbReference>
<evidence type="ECO:0000259" key="5">
    <source>
        <dbReference type="SMART" id="SM00986"/>
    </source>
</evidence>
<dbReference type="InterPro" id="IPR018085">
    <property type="entry name" value="Ura-DNA_Glyclase_AS"/>
</dbReference>
<comment type="similarity">
    <text evidence="1">Belongs to the uracil-DNA glycosylase (UDG) superfamily. UNG family.</text>
</comment>
<organism evidence="6">
    <name type="scientific">hydrothermal vent metagenome</name>
    <dbReference type="NCBI Taxonomy" id="652676"/>
    <lineage>
        <taxon>unclassified sequences</taxon>
        <taxon>metagenomes</taxon>
        <taxon>ecological metagenomes</taxon>
    </lineage>
</organism>
<proteinExistence type="inferred from homology"/>
<evidence type="ECO:0000256" key="1">
    <source>
        <dbReference type="ARBA" id="ARBA00008184"/>
    </source>
</evidence>
<dbReference type="NCBIfam" id="NF003589">
    <property type="entry name" value="PRK05254.1-2"/>
    <property type="match status" value="1"/>
</dbReference>
<evidence type="ECO:0000256" key="3">
    <source>
        <dbReference type="ARBA" id="ARBA00022801"/>
    </source>
</evidence>
<gene>
    <name evidence="6" type="ORF">MNBD_DELTA03-966</name>
</gene>
<evidence type="ECO:0000313" key="6">
    <source>
        <dbReference type="EMBL" id="VAW38811.1"/>
    </source>
</evidence>
<sequence>MALWEETIPLMKAGYHKTLVDEAYGKSSMGRKVYPPRDMVFNAMRLTPFNEVRVVIIGQDPYINEHRGVSEAHGLCFSVRDGIPVPPSLRNVFQEITNSIYKGEPRKFSPDLTRWAKQGVLLLNASLSVIAGRSNSHAGLGWQKLTDDIIKTISQQRQHVVFMLWGAFAQKKAQLIDQSRHCVLKTTHPSPLSAHRGFLGSGVFVKCNAYLEQHGQPAIIW</sequence>
<keyword evidence="4" id="KW-0234">DNA repair</keyword>
<dbReference type="CDD" id="cd10027">
    <property type="entry name" value="UDG-F1-like"/>
    <property type="match status" value="1"/>
</dbReference>
<dbReference type="GO" id="GO:0004844">
    <property type="term" value="F:uracil DNA N-glycosylase activity"/>
    <property type="evidence" value="ECO:0007669"/>
    <property type="project" value="UniProtKB-EC"/>
</dbReference>
<protein>
    <submittedName>
        <fullName evidence="6">Uracil-DNA glycosylase, family 1</fullName>
        <ecNumber evidence="6">3.2.2.27</ecNumber>
    </submittedName>
</protein>
<dbReference type="NCBIfam" id="NF003588">
    <property type="entry name" value="PRK05254.1-1"/>
    <property type="match status" value="1"/>
</dbReference>
<dbReference type="HAMAP" id="MF_00148">
    <property type="entry name" value="UDG"/>
    <property type="match status" value="1"/>
</dbReference>
<dbReference type="GO" id="GO:0097510">
    <property type="term" value="P:base-excision repair, AP site formation via deaminated base removal"/>
    <property type="evidence" value="ECO:0007669"/>
    <property type="project" value="TreeGrafter"/>
</dbReference>
<evidence type="ECO:0000256" key="4">
    <source>
        <dbReference type="ARBA" id="ARBA00023204"/>
    </source>
</evidence>
<dbReference type="EC" id="3.2.2.27" evidence="6"/>
<dbReference type="SMART" id="SM00986">
    <property type="entry name" value="UDG"/>
    <property type="match status" value="1"/>
</dbReference>
<dbReference type="InterPro" id="IPR002043">
    <property type="entry name" value="UDG_fam1"/>
</dbReference>
<keyword evidence="3 6" id="KW-0378">Hydrolase</keyword>
<name>A0A3B0V787_9ZZZZ</name>
<dbReference type="PANTHER" id="PTHR11264:SF0">
    <property type="entry name" value="URACIL-DNA GLYCOSYLASE"/>
    <property type="match status" value="1"/>
</dbReference>
<reference evidence="6" key="1">
    <citation type="submission" date="2018-06" db="EMBL/GenBank/DDBJ databases">
        <authorList>
            <person name="Zhirakovskaya E."/>
        </authorList>
    </citation>
    <scope>NUCLEOTIDE SEQUENCE</scope>
</reference>
<dbReference type="NCBIfam" id="NF003592">
    <property type="entry name" value="PRK05254.1-5"/>
    <property type="match status" value="1"/>
</dbReference>
<feature type="domain" description="Uracil-DNA glycosylase-like" evidence="5">
    <location>
        <begin position="45"/>
        <end position="211"/>
    </location>
</feature>
<dbReference type="SUPFAM" id="SSF52141">
    <property type="entry name" value="Uracil-DNA glycosylase-like"/>
    <property type="match status" value="1"/>
</dbReference>
<dbReference type="SMART" id="SM00987">
    <property type="entry name" value="UreE_C"/>
    <property type="match status" value="1"/>
</dbReference>
<dbReference type="EMBL" id="UOEX01000262">
    <property type="protein sequence ID" value="VAW38811.1"/>
    <property type="molecule type" value="Genomic_DNA"/>
</dbReference>
<dbReference type="NCBIfam" id="TIGR00628">
    <property type="entry name" value="ung"/>
    <property type="match status" value="1"/>
</dbReference>
<dbReference type="PANTHER" id="PTHR11264">
    <property type="entry name" value="URACIL-DNA GLYCOSYLASE"/>
    <property type="match status" value="1"/>
</dbReference>
<dbReference type="InterPro" id="IPR005122">
    <property type="entry name" value="Uracil-DNA_glycosylase-like"/>
</dbReference>
<accession>A0A3B0V787</accession>